<dbReference type="NCBIfam" id="NF005057">
    <property type="entry name" value="PRK06464.1"/>
    <property type="match status" value="1"/>
</dbReference>
<dbReference type="InterPro" id="IPR008279">
    <property type="entry name" value="PEP-util_enz_mobile_dom"/>
</dbReference>
<comment type="caution">
    <text evidence="18">The sequence shown here is derived from an EMBL/GenBank/DDBJ whole genome shotgun (WGS) entry which is preliminary data.</text>
</comment>
<dbReference type="InterPro" id="IPR013815">
    <property type="entry name" value="ATP_grasp_subdomain_1"/>
</dbReference>
<evidence type="ECO:0000256" key="14">
    <source>
        <dbReference type="SAM" id="Coils"/>
    </source>
</evidence>
<keyword evidence="7" id="KW-0479">Metal-binding</keyword>
<keyword evidence="6" id="KW-0808">Transferase</keyword>
<dbReference type="InterPro" id="IPR000121">
    <property type="entry name" value="PEP_util_C"/>
</dbReference>
<dbReference type="InterPro" id="IPR040442">
    <property type="entry name" value="Pyrv_kinase-like_dom_sf"/>
</dbReference>
<dbReference type="Gene3D" id="3.30.1490.20">
    <property type="entry name" value="ATP-grasp fold, A domain"/>
    <property type="match status" value="1"/>
</dbReference>
<evidence type="ECO:0000259" key="16">
    <source>
        <dbReference type="Pfam" id="PF01326"/>
    </source>
</evidence>
<dbReference type="PROSITE" id="PS00742">
    <property type="entry name" value="PEP_ENZYMES_2"/>
    <property type="match status" value="1"/>
</dbReference>
<dbReference type="AlphaFoldDB" id="A0A2D6M1C4"/>
<keyword evidence="10" id="KW-0067">ATP-binding</keyword>
<feature type="domain" description="PEP-utilising enzyme C-terminal" evidence="17">
    <location>
        <begin position="552"/>
        <end position="848"/>
    </location>
</feature>
<evidence type="ECO:0000259" key="15">
    <source>
        <dbReference type="Pfam" id="PF00391"/>
    </source>
</evidence>
<evidence type="ECO:0000256" key="3">
    <source>
        <dbReference type="ARBA" id="ARBA00004742"/>
    </source>
</evidence>
<dbReference type="GO" id="GO:0046872">
    <property type="term" value="F:metal ion binding"/>
    <property type="evidence" value="ECO:0007669"/>
    <property type="project" value="UniProtKB-KW"/>
</dbReference>
<dbReference type="PROSITE" id="PS00370">
    <property type="entry name" value="PEP_ENZYMES_PHOS_SITE"/>
    <property type="match status" value="1"/>
</dbReference>
<evidence type="ECO:0000256" key="12">
    <source>
        <dbReference type="ARBA" id="ARBA00033470"/>
    </source>
</evidence>
<name>A0A2D6M1C4_9ARCH</name>
<evidence type="ECO:0000256" key="9">
    <source>
        <dbReference type="ARBA" id="ARBA00022777"/>
    </source>
</evidence>
<evidence type="ECO:0000313" key="19">
    <source>
        <dbReference type="Proteomes" id="UP000226592"/>
    </source>
</evidence>
<evidence type="ECO:0000256" key="6">
    <source>
        <dbReference type="ARBA" id="ARBA00022679"/>
    </source>
</evidence>
<comment type="catalytic activity">
    <reaction evidence="13">
        <text>pyruvate + ATP + H2O = phosphoenolpyruvate + AMP + phosphate + 2 H(+)</text>
        <dbReference type="Rhea" id="RHEA:11364"/>
        <dbReference type="ChEBI" id="CHEBI:15361"/>
        <dbReference type="ChEBI" id="CHEBI:15377"/>
        <dbReference type="ChEBI" id="CHEBI:15378"/>
        <dbReference type="ChEBI" id="CHEBI:30616"/>
        <dbReference type="ChEBI" id="CHEBI:43474"/>
        <dbReference type="ChEBI" id="CHEBI:58702"/>
        <dbReference type="ChEBI" id="CHEBI:456215"/>
        <dbReference type="EC" id="2.7.9.2"/>
    </reaction>
</comment>
<dbReference type="Pfam" id="PF00391">
    <property type="entry name" value="PEP-utilizers"/>
    <property type="match status" value="1"/>
</dbReference>
<feature type="domain" description="Pyruvate phosphate dikinase AMP/ATP-binding" evidence="16">
    <location>
        <begin position="18"/>
        <end position="338"/>
    </location>
</feature>
<dbReference type="GO" id="GO:0006094">
    <property type="term" value="P:gluconeogenesis"/>
    <property type="evidence" value="ECO:0007669"/>
    <property type="project" value="UniProtKB-UniPathway"/>
</dbReference>
<feature type="domain" description="PEP-utilising enzyme mobile" evidence="15">
    <location>
        <begin position="377"/>
        <end position="447"/>
    </location>
</feature>
<reference evidence="19" key="1">
    <citation type="submission" date="2017-09" db="EMBL/GenBank/DDBJ databases">
        <title>The Reconstruction of 2,631 Draft Metagenome-Assembled Genomes from the Global Oceans.</title>
        <authorList>
            <person name="Tully B.J."/>
            <person name="Graham E.D."/>
            <person name="Heidelberg J.F."/>
        </authorList>
    </citation>
    <scope>NUCLEOTIDE SEQUENCE [LARGE SCALE GENOMIC DNA]</scope>
</reference>
<keyword evidence="11" id="KW-0460">Magnesium</keyword>
<dbReference type="PANTHER" id="PTHR43030">
    <property type="entry name" value="PHOSPHOENOLPYRUVATE SYNTHASE"/>
    <property type="match status" value="1"/>
</dbReference>
<dbReference type="Gene3D" id="3.20.20.60">
    <property type="entry name" value="Phosphoenolpyruvate-binding domains"/>
    <property type="match status" value="1"/>
</dbReference>
<evidence type="ECO:0000256" key="2">
    <source>
        <dbReference type="ARBA" id="ARBA00002988"/>
    </source>
</evidence>
<sequence>MFEDNILWFRNIRKKDIPRVGGKGANLGEMTAANFPIPPGFCVTAQAYFNYLEESGLGKKIIPMIDAIDVENTEQLNKVSAEVREIIRNTLMSDDLAIEIKRAYQQLGEKKLAWLTSSEECYVAIRSSATAEDLPEASFAGQQETYLNVKGQGNVVTAVQNCWASLFTARAVYYRKKQGFSTETVGISAVVQKMVDSAVAGVMFTASPTGDESQIVIEAAFGLGETVVSGAVTPDTYFIDKGSTKLLDKRVAQQEFKIVRKGKENIREKLSATMGKKQKLTDKQIIDIAKIGKQIERHYKSPQDIEWAVGNKEIYIVQSRAITTLGLKEKEGAKKIREDQAKKFEDKIILKGLPASPGLGVGKVKVIPSIDQITKVEKGDIIVTAMTSPDWVPTMKKAAAIITDEGGSTCHAAIVSRELGVPCVVGTSTGTKTLEDNEIVTVNGYDGVVYKGKVEIELPKVEEAEIIVESDLDRMEKVLEEELSEEKKPEAEKEIGVEWVEEENKEEEERKEELIERIGEARSELVEKAREKAEEIVENFGQVEAEEMPEEKIGEEKDALEELLEKIAVKVKVNVALPDAAEKAAATNAAGVGLLRAEHMITSTGKHPAEFIRQGEEEELKDAVKQGIRTVAEKFKGKPVWYRTFDARTDEFRQLEGGDKEPEEDNPMLGWHGIRRDLDEPEQLKAQFKAVKELRDEGLTNVGVMLAFVQSPKEFRKAKEIAKEAGLDPESKDFEFGVMVETPGAVWAIDELINEGIDFVSFGTNDLTQLTLGLDRNNERIQKLFTELHPAILRSIRHVIRKCRKAGVKTSICGQAASNPEMVKNLVRFGIDSVSANIDAVGKIKQTVLIEEKNLILEKRNSQE</sequence>
<feature type="coiled-coil region" evidence="14">
    <location>
        <begin position="497"/>
        <end position="546"/>
    </location>
</feature>
<evidence type="ECO:0000256" key="11">
    <source>
        <dbReference type="ARBA" id="ARBA00022842"/>
    </source>
</evidence>
<dbReference type="PANTHER" id="PTHR43030:SF1">
    <property type="entry name" value="PHOSPHOENOLPYRUVATE SYNTHASE"/>
    <property type="match status" value="1"/>
</dbReference>
<dbReference type="InterPro" id="IPR023151">
    <property type="entry name" value="PEP_util_CS"/>
</dbReference>
<organism evidence="18 19">
    <name type="scientific">Candidatus Iainarchaeum sp</name>
    <dbReference type="NCBI Taxonomy" id="3101447"/>
    <lineage>
        <taxon>Archaea</taxon>
        <taxon>Candidatus Iainarchaeota</taxon>
        <taxon>Candidatus Iainarchaeia</taxon>
        <taxon>Candidatus Iainarchaeales</taxon>
        <taxon>Candidatus Iainarchaeaceae</taxon>
        <taxon>Candidatus Iainarchaeum</taxon>
    </lineage>
</organism>
<dbReference type="SUPFAM" id="SSF52009">
    <property type="entry name" value="Phosphohistidine domain"/>
    <property type="match status" value="1"/>
</dbReference>
<dbReference type="PRINTS" id="PR01736">
    <property type="entry name" value="PHPHTRNFRASE"/>
</dbReference>
<proteinExistence type="inferred from homology"/>
<dbReference type="InterPro" id="IPR006319">
    <property type="entry name" value="PEP_synth"/>
</dbReference>
<dbReference type="EC" id="2.7.9.2" evidence="5"/>
<dbReference type="Proteomes" id="UP000226592">
    <property type="component" value="Unassembled WGS sequence"/>
</dbReference>
<evidence type="ECO:0000256" key="8">
    <source>
        <dbReference type="ARBA" id="ARBA00022741"/>
    </source>
</evidence>
<dbReference type="FunFam" id="3.30.1490.20:FF:000010">
    <property type="entry name" value="Phosphoenolpyruvate synthase"/>
    <property type="match status" value="1"/>
</dbReference>
<comment type="similarity">
    <text evidence="4">Belongs to the PEP-utilizing enzyme family.</text>
</comment>
<evidence type="ECO:0000256" key="5">
    <source>
        <dbReference type="ARBA" id="ARBA00011996"/>
    </source>
</evidence>
<dbReference type="UniPathway" id="UPA00138"/>
<dbReference type="GO" id="GO:0005524">
    <property type="term" value="F:ATP binding"/>
    <property type="evidence" value="ECO:0007669"/>
    <property type="project" value="UniProtKB-KW"/>
</dbReference>
<dbReference type="GO" id="GO:0008986">
    <property type="term" value="F:pyruvate, water dikinase activity"/>
    <property type="evidence" value="ECO:0007669"/>
    <property type="project" value="UniProtKB-EC"/>
</dbReference>
<evidence type="ECO:0000256" key="4">
    <source>
        <dbReference type="ARBA" id="ARBA00007837"/>
    </source>
</evidence>
<comment type="function">
    <text evidence="2">Catalyzes the phosphorylation of pyruvate to phosphoenolpyruvate.</text>
</comment>
<dbReference type="SUPFAM" id="SSF51621">
    <property type="entry name" value="Phosphoenolpyruvate/pyruvate domain"/>
    <property type="match status" value="1"/>
</dbReference>
<dbReference type="InterPro" id="IPR015813">
    <property type="entry name" value="Pyrv/PenolPyrv_kinase-like_dom"/>
</dbReference>
<protein>
    <recommendedName>
        <fullName evidence="5">pyruvate, water dikinase</fullName>
        <ecNumber evidence="5">2.7.9.2</ecNumber>
    </recommendedName>
    <alternativeName>
        <fullName evidence="12">Pyruvate, water dikinase</fullName>
    </alternativeName>
</protein>
<dbReference type="SUPFAM" id="SSF56059">
    <property type="entry name" value="Glutathione synthetase ATP-binding domain-like"/>
    <property type="match status" value="1"/>
</dbReference>
<evidence type="ECO:0000313" key="18">
    <source>
        <dbReference type="EMBL" id="MAG22217.1"/>
    </source>
</evidence>
<evidence type="ECO:0000256" key="7">
    <source>
        <dbReference type="ARBA" id="ARBA00022723"/>
    </source>
</evidence>
<accession>A0A2D6M1C4</accession>
<dbReference type="InterPro" id="IPR036637">
    <property type="entry name" value="Phosphohistidine_dom_sf"/>
</dbReference>
<dbReference type="Pfam" id="PF02896">
    <property type="entry name" value="PEP-utilizers_C"/>
    <property type="match status" value="1"/>
</dbReference>
<evidence type="ECO:0000256" key="1">
    <source>
        <dbReference type="ARBA" id="ARBA00001946"/>
    </source>
</evidence>
<keyword evidence="18" id="KW-0670">Pyruvate</keyword>
<keyword evidence="14" id="KW-0175">Coiled coil</keyword>
<keyword evidence="9" id="KW-0418">Kinase</keyword>
<evidence type="ECO:0000259" key="17">
    <source>
        <dbReference type="Pfam" id="PF02896"/>
    </source>
</evidence>
<comment type="pathway">
    <text evidence="3">Carbohydrate biosynthesis; gluconeogenesis.</text>
</comment>
<dbReference type="Gene3D" id="3.50.30.10">
    <property type="entry name" value="Phosphohistidine domain"/>
    <property type="match status" value="1"/>
</dbReference>
<comment type="cofactor">
    <cofactor evidence="1">
        <name>Mg(2+)</name>
        <dbReference type="ChEBI" id="CHEBI:18420"/>
    </cofactor>
</comment>
<dbReference type="InterPro" id="IPR018274">
    <property type="entry name" value="PEP_util_AS"/>
</dbReference>
<dbReference type="Pfam" id="PF01326">
    <property type="entry name" value="PPDK_N"/>
    <property type="match status" value="1"/>
</dbReference>
<dbReference type="EMBL" id="NZBU01000009">
    <property type="protein sequence ID" value="MAG22217.1"/>
    <property type="molecule type" value="Genomic_DNA"/>
</dbReference>
<dbReference type="InterPro" id="IPR002192">
    <property type="entry name" value="PPDK_AMP/ATP-bd"/>
</dbReference>
<dbReference type="Gene3D" id="3.30.470.20">
    <property type="entry name" value="ATP-grasp fold, B domain"/>
    <property type="match status" value="1"/>
</dbReference>
<keyword evidence="8" id="KW-0547">Nucleotide-binding</keyword>
<evidence type="ECO:0000256" key="13">
    <source>
        <dbReference type="ARBA" id="ARBA00047700"/>
    </source>
</evidence>
<gene>
    <name evidence="18" type="ORF">CL943_02845</name>
</gene>
<evidence type="ECO:0000256" key="10">
    <source>
        <dbReference type="ARBA" id="ARBA00022840"/>
    </source>
</evidence>